<feature type="domain" description="Rab geranylgeranyltransferase alpha subunit insert-domain" evidence="12">
    <location>
        <begin position="284"/>
        <end position="377"/>
    </location>
</feature>
<keyword evidence="7" id="KW-0433">Leucine-rich repeat</keyword>
<dbReference type="PANTHER" id="PTHR11129:SF2">
    <property type="entry name" value="GERANYLGERANYL TRANSFERASE TYPE-2 SUBUNIT ALPHA"/>
    <property type="match status" value="1"/>
</dbReference>
<dbReference type="GO" id="GO:0005968">
    <property type="term" value="C:Rab-protein geranylgeranyltransferase complex"/>
    <property type="evidence" value="ECO:0007669"/>
    <property type="project" value="TreeGrafter"/>
</dbReference>
<name>A0A913WRA0_EXADI</name>
<dbReference type="SUPFAM" id="SSF52058">
    <property type="entry name" value="L domain-like"/>
    <property type="match status" value="1"/>
</dbReference>
<dbReference type="Pfam" id="PF01239">
    <property type="entry name" value="PPTA"/>
    <property type="match status" value="5"/>
</dbReference>
<dbReference type="RefSeq" id="XP_020892917.1">
    <property type="nucleotide sequence ID" value="XM_021037258.2"/>
</dbReference>
<dbReference type="GeneID" id="110232150"/>
<dbReference type="PANTHER" id="PTHR11129">
    <property type="entry name" value="PROTEIN FARNESYLTRANSFERASE ALPHA SUBUNIT/RAB GERANYLGERANYL TRANSFERASE ALPHA SUBUNIT"/>
    <property type="match status" value="1"/>
</dbReference>
<evidence type="ECO:0000256" key="8">
    <source>
        <dbReference type="ARBA" id="ARBA00022679"/>
    </source>
</evidence>
<sequence length="605" mass="71063">MAKTRTDIKLIKSIDDEVRTDRQFTKLAELNPCILSSLVQHGRLKVRTSAEQAAAKQKEREKKMKIYNEVTEKIFTKRRNNEMDKEALELTEQILAANPDFTTLWNFRRETFLAFKEKRGFDSKLEECCKKELLFLQSCLKVNPKSYSVWHHRQWINEFMPHPNWKQEMQLCNLFLSFDERNFHCWDYRRTVVKKAKITPEEEFKFSTDKIVENFSNYSSWHYRSKLLPLMHPHESGNPERIEEEALLREFELAQNAFFTDPNDQSAWFYHRWLLGRAQIPLDVTCTYINTDHKILILSFSQLVKVSLLSPSVVINNQEVQGTWRNVFSSCRPCYIWIFDFDMNDTIRTVNVTITLREKKVTKSVSVGKGEIESWALSSDSHLLRAELTAIHSSLLENELDSCKMLLEEEPDNKWTIFTIVLLMRALDALTYQDETNKYLTKLCQVDPSRRGYYDDLCKKFALENAIEKYWKETNNITGCKRSINLSNMGLTNLYHMQQLLLVNTVDLSSNELTNLDQCNALQCTKTLIVSSNKLQTISLRLNQLEELIVNKNCIKDVISLETLKDCPRLKKLDLRDNEVCSLVDYRMKVKDVLPFLRYLDNEPL</sequence>
<keyword evidence="9" id="KW-0677">Repeat</keyword>
<dbReference type="InterPro" id="IPR001611">
    <property type="entry name" value="Leu-rich_rpt"/>
</dbReference>
<evidence type="ECO:0000256" key="4">
    <source>
        <dbReference type="ARBA" id="ARBA00014772"/>
    </source>
</evidence>
<evidence type="ECO:0000256" key="3">
    <source>
        <dbReference type="ARBA" id="ARBA00012656"/>
    </source>
</evidence>
<organism evidence="13 14">
    <name type="scientific">Exaiptasia diaphana</name>
    <name type="common">Tropical sea anemone</name>
    <name type="synonym">Aiptasia pulchella</name>
    <dbReference type="NCBI Taxonomy" id="2652724"/>
    <lineage>
        <taxon>Eukaryota</taxon>
        <taxon>Metazoa</taxon>
        <taxon>Cnidaria</taxon>
        <taxon>Anthozoa</taxon>
        <taxon>Hexacorallia</taxon>
        <taxon>Actiniaria</taxon>
        <taxon>Aiptasiidae</taxon>
        <taxon>Exaiptasia</taxon>
    </lineage>
</organism>
<accession>A0A913WRA0</accession>
<dbReference type="PROSITE" id="PS51147">
    <property type="entry name" value="PFTA"/>
    <property type="match status" value="5"/>
</dbReference>
<evidence type="ECO:0000259" key="12">
    <source>
        <dbReference type="Pfam" id="PF07711"/>
    </source>
</evidence>
<proteinExistence type="inferred from homology"/>
<keyword evidence="8 11" id="KW-0808">Transferase</keyword>
<evidence type="ECO:0000256" key="7">
    <source>
        <dbReference type="ARBA" id="ARBA00022614"/>
    </source>
</evidence>
<dbReference type="InterPro" id="IPR002088">
    <property type="entry name" value="Prenyl_trans_a"/>
</dbReference>
<dbReference type="Gene3D" id="1.25.40.120">
    <property type="entry name" value="Protein prenylyltransferase"/>
    <property type="match status" value="1"/>
</dbReference>
<evidence type="ECO:0000256" key="1">
    <source>
        <dbReference type="ARBA" id="ARBA00002902"/>
    </source>
</evidence>
<dbReference type="SUPFAM" id="SSF49594">
    <property type="entry name" value="Rab geranylgeranyltransferase alpha-subunit, insert domain"/>
    <property type="match status" value="1"/>
</dbReference>
<dbReference type="InterPro" id="IPR036254">
    <property type="entry name" value="RabGGT_asu_insert-dom_sf"/>
</dbReference>
<dbReference type="OMA" id="CAWHHRC"/>
<dbReference type="EnsemblMetazoa" id="XM_021037258.2">
    <property type="protein sequence ID" value="XP_020892917.1"/>
    <property type="gene ID" value="LOC110232150"/>
</dbReference>
<dbReference type="Pfam" id="PF14580">
    <property type="entry name" value="LRR_9"/>
    <property type="match status" value="1"/>
</dbReference>
<evidence type="ECO:0000256" key="10">
    <source>
        <dbReference type="ARBA" id="ARBA00047658"/>
    </source>
</evidence>
<comment type="similarity">
    <text evidence="2 11">Belongs to the protein prenyltransferase subunit alpha family.</text>
</comment>
<dbReference type="FunFam" id="1.25.40.120:FF:000001">
    <property type="entry name" value="Geranylgeranyl transferase type-2 subunit alpha"/>
    <property type="match status" value="1"/>
</dbReference>
<dbReference type="PROSITE" id="PS51450">
    <property type="entry name" value="LRR"/>
    <property type="match status" value="1"/>
</dbReference>
<dbReference type="Gene3D" id="3.80.10.10">
    <property type="entry name" value="Ribonuclease Inhibitor"/>
    <property type="match status" value="1"/>
</dbReference>
<keyword evidence="6 11" id="KW-0637">Prenyltransferase</keyword>
<evidence type="ECO:0000256" key="5">
    <source>
        <dbReference type="ARBA" id="ARBA00022553"/>
    </source>
</evidence>
<dbReference type="KEGG" id="epa:110232150"/>
<reference evidence="13" key="1">
    <citation type="submission" date="2022-11" db="UniProtKB">
        <authorList>
            <consortium name="EnsemblMetazoa"/>
        </authorList>
    </citation>
    <scope>IDENTIFICATION</scope>
</reference>
<comment type="catalytic activity">
    <reaction evidence="10 11">
        <text>geranylgeranyl diphosphate + L-cysteinyl-[protein] = S-geranylgeranyl-L-cysteinyl-[protein] + diphosphate</text>
        <dbReference type="Rhea" id="RHEA:21240"/>
        <dbReference type="Rhea" id="RHEA-COMP:10131"/>
        <dbReference type="Rhea" id="RHEA-COMP:11537"/>
        <dbReference type="ChEBI" id="CHEBI:29950"/>
        <dbReference type="ChEBI" id="CHEBI:33019"/>
        <dbReference type="ChEBI" id="CHEBI:57533"/>
        <dbReference type="ChEBI" id="CHEBI:86021"/>
        <dbReference type="EC" id="2.5.1.60"/>
    </reaction>
</comment>
<evidence type="ECO:0000256" key="2">
    <source>
        <dbReference type="ARBA" id="ARBA00006734"/>
    </source>
</evidence>
<dbReference type="InterPro" id="IPR009087">
    <property type="entry name" value="RabGGT_asu_insert-domain"/>
</dbReference>
<dbReference type="Proteomes" id="UP000887567">
    <property type="component" value="Unplaced"/>
</dbReference>
<keyword evidence="5" id="KW-0597">Phosphoprotein</keyword>
<dbReference type="GO" id="GO:0097354">
    <property type="term" value="P:prenylation"/>
    <property type="evidence" value="ECO:0007669"/>
    <property type="project" value="UniProtKB-UniRule"/>
</dbReference>
<dbReference type="GO" id="GO:0004663">
    <property type="term" value="F:Rab geranylgeranyltransferase activity"/>
    <property type="evidence" value="ECO:0007669"/>
    <property type="project" value="UniProtKB-UniRule"/>
</dbReference>
<comment type="function">
    <text evidence="1">Catalyzes the transfer of a geranylgeranyl moiety from geranylgeranyl diphosphate to both cysteines of Rab proteins with the C-terminal sequence -XXCC, -XCXC and -CCXX, such as RAB1A, RAB3A, RAB5A and RAB7A.</text>
</comment>
<dbReference type="SUPFAM" id="SSF48439">
    <property type="entry name" value="Protein prenylyltransferase"/>
    <property type="match status" value="1"/>
</dbReference>
<comment type="function">
    <text evidence="11">Catalyzes the transfer of a geranyl-geranyl moiety from geranyl-geranyl pyrophosphate to cysteines occuring in specific C-terminal amino acid sequences.</text>
</comment>
<keyword evidence="14" id="KW-1185">Reference proteome</keyword>
<evidence type="ECO:0000313" key="13">
    <source>
        <dbReference type="EnsemblMetazoa" id="XP_020892917.1"/>
    </source>
</evidence>
<evidence type="ECO:0000256" key="11">
    <source>
        <dbReference type="RuleBase" id="RU367120"/>
    </source>
</evidence>
<evidence type="ECO:0000256" key="6">
    <source>
        <dbReference type="ARBA" id="ARBA00022602"/>
    </source>
</evidence>
<protein>
    <recommendedName>
        <fullName evidence="4 11">Geranylgeranyl transferase type-2 subunit alpha</fullName>
        <ecNumber evidence="3 11">2.5.1.60</ecNumber>
    </recommendedName>
    <alternativeName>
        <fullName evidence="11">Geranylgeranyl transferase type II subunit alpha</fullName>
    </alternativeName>
</protein>
<dbReference type="GO" id="GO:0008270">
    <property type="term" value="F:zinc ion binding"/>
    <property type="evidence" value="ECO:0007669"/>
    <property type="project" value="InterPro"/>
</dbReference>
<evidence type="ECO:0000256" key="9">
    <source>
        <dbReference type="ARBA" id="ARBA00022737"/>
    </source>
</evidence>
<dbReference type="InterPro" id="IPR032675">
    <property type="entry name" value="LRR_dom_sf"/>
</dbReference>
<dbReference type="OrthoDB" id="1658at2759"/>
<evidence type="ECO:0000313" key="14">
    <source>
        <dbReference type="Proteomes" id="UP000887567"/>
    </source>
</evidence>
<dbReference type="EC" id="2.5.1.60" evidence="3 11"/>
<dbReference type="Pfam" id="PF07711">
    <property type="entry name" value="RabGGT_insert"/>
    <property type="match status" value="1"/>
</dbReference>
<dbReference type="AlphaFoldDB" id="A0A913WRA0"/>
<dbReference type="Gene3D" id="2.60.40.1130">
    <property type="entry name" value="Rab geranylgeranyltransferase alpha-subunit, insert domain"/>
    <property type="match status" value="1"/>
</dbReference>